<name>R0G8M1_9BRAS</name>
<dbReference type="KEGG" id="crb:17892329"/>
<dbReference type="EMBL" id="KB870807">
    <property type="protein sequence ID" value="EOA31876.1"/>
    <property type="molecule type" value="Genomic_DNA"/>
</dbReference>
<dbReference type="AlphaFoldDB" id="R0G8M1"/>
<evidence type="ECO:0000313" key="1">
    <source>
        <dbReference type="EMBL" id="EOA31876.1"/>
    </source>
</evidence>
<organism evidence="1 2">
    <name type="scientific">Capsella rubella</name>
    <dbReference type="NCBI Taxonomy" id="81985"/>
    <lineage>
        <taxon>Eukaryota</taxon>
        <taxon>Viridiplantae</taxon>
        <taxon>Streptophyta</taxon>
        <taxon>Embryophyta</taxon>
        <taxon>Tracheophyta</taxon>
        <taxon>Spermatophyta</taxon>
        <taxon>Magnoliopsida</taxon>
        <taxon>eudicotyledons</taxon>
        <taxon>Gunneridae</taxon>
        <taxon>Pentapetalae</taxon>
        <taxon>rosids</taxon>
        <taxon>malvids</taxon>
        <taxon>Brassicales</taxon>
        <taxon>Brassicaceae</taxon>
        <taxon>Camelineae</taxon>
        <taxon>Capsella</taxon>
    </lineage>
</organism>
<protein>
    <submittedName>
        <fullName evidence="1">Uncharacterized protein</fullName>
    </submittedName>
</protein>
<sequence length="92" mass="10948">IQQRRWNKLFKHRSFTKKHIRNSRVAKKKREFMAIMMMDSSLYLMSVGIHKDDDDNNNVESSIERKGKLISINDANEKNDFIQSFCNTLELI</sequence>
<dbReference type="STRING" id="81985.R0G8M1"/>
<evidence type="ECO:0000313" key="2">
    <source>
        <dbReference type="Proteomes" id="UP000029121"/>
    </source>
</evidence>
<accession>R0G8M1</accession>
<dbReference type="Proteomes" id="UP000029121">
    <property type="component" value="Unassembled WGS sequence"/>
</dbReference>
<keyword evidence="2" id="KW-1185">Reference proteome</keyword>
<reference evidence="2" key="1">
    <citation type="journal article" date="2013" name="Nat. Genet.">
        <title>The Capsella rubella genome and the genomic consequences of rapid mating system evolution.</title>
        <authorList>
            <person name="Slotte T."/>
            <person name="Hazzouri K.M."/>
            <person name="Agren J.A."/>
            <person name="Koenig D."/>
            <person name="Maumus F."/>
            <person name="Guo Y.L."/>
            <person name="Steige K."/>
            <person name="Platts A.E."/>
            <person name="Escobar J.S."/>
            <person name="Newman L.K."/>
            <person name="Wang W."/>
            <person name="Mandakova T."/>
            <person name="Vello E."/>
            <person name="Smith L.M."/>
            <person name="Henz S.R."/>
            <person name="Steffen J."/>
            <person name="Takuno S."/>
            <person name="Brandvain Y."/>
            <person name="Coop G."/>
            <person name="Andolfatto P."/>
            <person name="Hu T.T."/>
            <person name="Blanchette M."/>
            <person name="Clark R.M."/>
            <person name="Quesneville H."/>
            <person name="Nordborg M."/>
            <person name="Gaut B.S."/>
            <person name="Lysak M.A."/>
            <person name="Jenkins J."/>
            <person name="Grimwood J."/>
            <person name="Chapman J."/>
            <person name="Prochnik S."/>
            <person name="Shu S."/>
            <person name="Rokhsar D."/>
            <person name="Schmutz J."/>
            <person name="Weigel D."/>
            <person name="Wright S.I."/>
        </authorList>
    </citation>
    <scope>NUCLEOTIDE SEQUENCE [LARGE SCALE GENOMIC DNA]</scope>
    <source>
        <strain evidence="2">cv. Monte Gargano</strain>
    </source>
</reference>
<feature type="non-terminal residue" evidence="1">
    <location>
        <position position="1"/>
    </location>
</feature>
<gene>
    <name evidence="1" type="ORF">CARUB_v10015103mg</name>
</gene>
<proteinExistence type="predicted"/>